<name>A0A6T9Y6Q4_ALTMA</name>
<evidence type="ECO:0000256" key="1">
    <source>
        <dbReference type="SAM" id="Phobius"/>
    </source>
</evidence>
<dbReference type="Proteomes" id="UP000509458">
    <property type="component" value="Chromosome"/>
</dbReference>
<dbReference type="RefSeq" id="WP_179983685.1">
    <property type="nucleotide sequence ID" value="NZ_LR812090.1"/>
</dbReference>
<accession>A0A6T9Y6Q4</accession>
<gene>
    <name evidence="2" type="ORF">ALFOR1_31268</name>
</gene>
<keyword evidence="1" id="KW-1133">Transmembrane helix</keyword>
<organism evidence="2 3">
    <name type="scientific">Alteromonas macleodii</name>
    <name type="common">Pseudoalteromonas macleodii</name>
    <dbReference type="NCBI Taxonomy" id="28108"/>
    <lineage>
        <taxon>Bacteria</taxon>
        <taxon>Pseudomonadati</taxon>
        <taxon>Pseudomonadota</taxon>
        <taxon>Gammaproteobacteria</taxon>
        <taxon>Alteromonadales</taxon>
        <taxon>Alteromonadaceae</taxon>
        <taxon>Alteromonas/Salinimonas group</taxon>
        <taxon>Alteromonas</taxon>
    </lineage>
</organism>
<proteinExistence type="predicted"/>
<evidence type="ECO:0000313" key="3">
    <source>
        <dbReference type="Proteomes" id="UP000509458"/>
    </source>
</evidence>
<keyword evidence="1" id="KW-0812">Transmembrane</keyword>
<feature type="transmembrane region" description="Helical" evidence="1">
    <location>
        <begin position="99"/>
        <end position="124"/>
    </location>
</feature>
<sequence length="218" mass="24585">MLGTTQLEQNHSPSNKQVPQRTFAALVTLLLVVVLLIIVPLVESLHGGVLWGLNYHSPKFMSQVGDALALVKLIALCAGVYLLFTQYGKFRHLVKSKWLSVIFSCVLALVALIQIAIGLFGVLIDATLGTNRDYFHKEFEIENNTIYVYTADPGAMGTAYHYFYLKCPLPLNRYELKFIEKTNWVWELELKASDNGFDVFNQRDGFKYRVSLGEVGCD</sequence>
<keyword evidence="1" id="KW-0472">Membrane</keyword>
<feature type="transmembrane region" description="Helical" evidence="1">
    <location>
        <begin position="67"/>
        <end position="87"/>
    </location>
</feature>
<protein>
    <submittedName>
        <fullName evidence="2">Uncharacterized protein</fullName>
    </submittedName>
</protein>
<evidence type="ECO:0000313" key="2">
    <source>
        <dbReference type="EMBL" id="CAB9494298.1"/>
    </source>
</evidence>
<dbReference type="EMBL" id="LR812090">
    <property type="protein sequence ID" value="CAB9494298.1"/>
    <property type="molecule type" value="Genomic_DNA"/>
</dbReference>
<dbReference type="AlphaFoldDB" id="A0A6T9Y6Q4"/>
<feature type="transmembrane region" description="Helical" evidence="1">
    <location>
        <begin position="23"/>
        <end position="42"/>
    </location>
</feature>
<reference evidence="2 3" key="1">
    <citation type="submission" date="2020-06" db="EMBL/GenBank/DDBJ databases">
        <authorList>
            <person name="Duchaud E."/>
        </authorList>
    </citation>
    <scope>NUCLEOTIDE SEQUENCE [LARGE SCALE GENOMIC DNA]</scope>
    <source>
        <strain evidence="2">Alteromonas fortis</strain>
    </source>
</reference>